<dbReference type="InterPro" id="IPR011032">
    <property type="entry name" value="GroES-like_sf"/>
</dbReference>
<comment type="caution">
    <text evidence="4">The sequence shown here is derived from an EMBL/GenBank/DDBJ whole genome shotgun (WGS) entry which is preliminary data.</text>
</comment>
<evidence type="ECO:0000313" key="5">
    <source>
        <dbReference type="Proteomes" id="UP001233836"/>
    </source>
</evidence>
<evidence type="ECO:0000259" key="2">
    <source>
        <dbReference type="Pfam" id="PF00107"/>
    </source>
</evidence>
<dbReference type="InterPro" id="IPR013154">
    <property type="entry name" value="ADH-like_N"/>
</dbReference>
<dbReference type="Gene3D" id="3.90.180.10">
    <property type="entry name" value="Medium-chain alcohol dehydrogenases, catalytic domain"/>
    <property type="match status" value="1"/>
</dbReference>
<evidence type="ECO:0000256" key="1">
    <source>
        <dbReference type="ARBA" id="ARBA00023002"/>
    </source>
</evidence>
<sequence>MRAVVCEEVEHLTLQDVPEPERTEHEAIVSIKRIGICGTDLHAYKGNQPFFTYPRVLGHELAGVIEDIGQNEAGLQIGDTVSIIPYLHCGRCIACRSGKTNCCVSMQVMGVHVDGGMRERIAIPVSHLLRAEGLTLDEAAMVEPLSIGAHAVRRARIQPGEQVVVIGAGPIGLGVMAFAKQAGARIIAVDRNQERLELSRSLAGADILVQATGQAVEQVREVTEGDYATAVFDATGNVNSMNEAIRYVAHGGQLVYVGLVKADITFHDPEFHKREMSILGSRNATREDFEQVMQVLRAKKLDLDTYITHRTPFDLLPSAIEQWLLPESKVVKAIVEL</sequence>
<evidence type="ECO:0000259" key="3">
    <source>
        <dbReference type="Pfam" id="PF08240"/>
    </source>
</evidence>
<dbReference type="InterPro" id="IPR050129">
    <property type="entry name" value="Zn_alcohol_dh"/>
</dbReference>
<reference evidence="4 5" key="1">
    <citation type="submission" date="2023-07" db="EMBL/GenBank/DDBJ databases">
        <title>Sorghum-associated microbial communities from plants grown in Nebraska, USA.</title>
        <authorList>
            <person name="Schachtman D."/>
        </authorList>
    </citation>
    <scope>NUCLEOTIDE SEQUENCE [LARGE SCALE GENOMIC DNA]</scope>
    <source>
        <strain evidence="4 5">DS1314</strain>
    </source>
</reference>
<dbReference type="SUPFAM" id="SSF50129">
    <property type="entry name" value="GroES-like"/>
    <property type="match status" value="1"/>
</dbReference>
<dbReference type="CDD" id="cd08261">
    <property type="entry name" value="Zn_ADH7"/>
    <property type="match status" value="1"/>
</dbReference>
<dbReference type="InterPro" id="IPR013149">
    <property type="entry name" value="ADH-like_C"/>
</dbReference>
<dbReference type="Pfam" id="PF08240">
    <property type="entry name" value="ADH_N"/>
    <property type="match status" value="1"/>
</dbReference>
<dbReference type="SUPFAM" id="SSF51735">
    <property type="entry name" value="NAD(P)-binding Rossmann-fold domains"/>
    <property type="match status" value="1"/>
</dbReference>
<dbReference type="InterPro" id="IPR036291">
    <property type="entry name" value="NAD(P)-bd_dom_sf"/>
</dbReference>
<keyword evidence="5" id="KW-1185">Reference proteome</keyword>
<accession>A0ABT9WC07</accession>
<protein>
    <submittedName>
        <fullName evidence="4">2-desacetyl-2-hydroxyethyl bacteriochlorophyllide A dehydrogenase</fullName>
    </submittedName>
</protein>
<dbReference type="Proteomes" id="UP001233836">
    <property type="component" value="Unassembled WGS sequence"/>
</dbReference>
<dbReference type="PANTHER" id="PTHR43401:SF3">
    <property type="entry name" value="L-GALACTONATE-5-DEHYDROGENASE"/>
    <property type="match status" value="1"/>
</dbReference>
<keyword evidence="1" id="KW-0560">Oxidoreductase</keyword>
<evidence type="ECO:0000313" key="4">
    <source>
        <dbReference type="EMBL" id="MDQ0170799.1"/>
    </source>
</evidence>
<dbReference type="Pfam" id="PF00107">
    <property type="entry name" value="ADH_zinc_N"/>
    <property type="match status" value="1"/>
</dbReference>
<gene>
    <name evidence="4" type="ORF">J2T19_002247</name>
</gene>
<organism evidence="4 5">
    <name type="scientific">Paenibacillus tundrae</name>
    <dbReference type="NCBI Taxonomy" id="528187"/>
    <lineage>
        <taxon>Bacteria</taxon>
        <taxon>Bacillati</taxon>
        <taxon>Bacillota</taxon>
        <taxon>Bacilli</taxon>
        <taxon>Bacillales</taxon>
        <taxon>Paenibacillaceae</taxon>
        <taxon>Paenibacillus</taxon>
    </lineage>
</organism>
<dbReference type="Gene3D" id="3.40.50.720">
    <property type="entry name" value="NAD(P)-binding Rossmann-like Domain"/>
    <property type="match status" value="1"/>
</dbReference>
<proteinExistence type="predicted"/>
<dbReference type="PANTHER" id="PTHR43401">
    <property type="entry name" value="L-THREONINE 3-DEHYDROGENASE"/>
    <property type="match status" value="1"/>
</dbReference>
<feature type="domain" description="Alcohol dehydrogenase-like N-terminal" evidence="3">
    <location>
        <begin position="24"/>
        <end position="130"/>
    </location>
</feature>
<feature type="domain" description="Alcohol dehydrogenase-like C-terminal" evidence="2">
    <location>
        <begin position="170"/>
        <end position="296"/>
    </location>
</feature>
<dbReference type="RefSeq" id="WP_307215626.1">
    <property type="nucleotide sequence ID" value="NZ_JAUSTI010000005.1"/>
</dbReference>
<dbReference type="EMBL" id="JAUSTI010000005">
    <property type="protein sequence ID" value="MDQ0170799.1"/>
    <property type="molecule type" value="Genomic_DNA"/>
</dbReference>
<name>A0ABT9WC07_9BACL</name>